<keyword evidence="15 21" id="KW-0376">Hydrogen peroxide</keyword>
<keyword evidence="14" id="KW-0873">Pyrrolidone carboxylic acid</keyword>
<reference evidence="23" key="1">
    <citation type="submission" date="1997-08" db="EMBL/GenBank/DDBJ databases">
        <authorList>
            <person name="Bae C.G."/>
            <person name="Kim C.Y."/>
            <person name="Jeong S.Y."/>
            <person name="Cheong Y.H."/>
            <person name="Choe M.S."/>
            <person name="Cheon S.Y."/>
            <person name="Cho M.J."/>
        </authorList>
    </citation>
    <scope>NUCLEOTIDE SEQUENCE</scope>
</reference>
<dbReference type="PANTHER" id="PTHR31517:SF51">
    <property type="entry name" value="PEROXIDASE 55"/>
    <property type="match status" value="1"/>
</dbReference>
<evidence type="ECO:0000256" key="17">
    <source>
        <dbReference type="PIRSR" id="PIRSR600823-2"/>
    </source>
</evidence>
<dbReference type="GO" id="GO:0042744">
    <property type="term" value="P:hydrogen peroxide catabolic process"/>
    <property type="evidence" value="ECO:0007669"/>
    <property type="project" value="UniProtKB-KW"/>
</dbReference>
<feature type="signal peptide" evidence="21">
    <location>
        <begin position="1"/>
        <end position="22"/>
    </location>
</feature>
<evidence type="ECO:0000256" key="11">
    <source>
        <dbReference type="ARBA" id="ARBA00023004"/>
    </source>
</evidence>
<evidence type="ECO:0000256" key="1">
    <source>
        <dbReference type="ARBA" id="ARBA00000189"/>
    </source>
</evidence>
<keyword evidence="5 21" id="KW-0575">Peroxidase</keyword>
<feature type="binding site" evidence="18">
    <location>
        <position position="84"/>
    </location>
    <ligand>
        <name>Ca(2+)</name>
        <dbReference type="ChEBI" id="CHEBI:29108"/>
        <label>1</label>
    </ligand>
</feature>
<evidence type="ECO:0000256" key="14">
    <source>
        <dbReference type="ARBA" id="ARBA00023283"/>
    </source>
</evidence>
<dbReference type="InterPro" id="IPR000823">
    <property type="entry name" value="Peroxidase_pln"/>
</dbReference>
<evidence type="ECO:0000256" key="6">
    <source>
        <dbReference type="ARBA" id="ARBA00022617"/>
    </source>
</evidence>
<evidence type="ECO:0000256" key="8">
    <source>
        <dbReference type="ARBA" id="ARBA00022729"/>
    </source>
</evidence>
<evidence type="ECO:0000256" key="19">
    <source>
        <dbReference type="PIRSR" id="PIRSR600823-4"/>
    </source>
</evidence>
<dbReference type="GO" id="GO:0140825">
    <property type="term" value="F:lactoperoxidase activity"/>
    <property type="evidence" value="ECO:0007669"/>
    <property type="project" value="UniProtKB-EC"/>
</dbReference>
<dbReference type="GO" id="GO:0005576">
    <property type="term" value="C:extracellular region"/>
    <property type="evidence" value="ECO:0007669"/>
    <property type="project" value="UniProtKB-SubCell"/>
</dbReference>
<dbReference type="EC" id="1.11.1.7" evidence="4 21"/>
<feature type="binding site" evidence="18">
    <location>
        <position position="82"/>
    </location>
    <ligand>
        <name>Ca(2+)</name>
        <dbReference type="ChEBI" id="CHEBI:29108"/>
        <label>1</label>
    </ligand>
</feature>
<feature type="binding site" evidence="17">
    <location>
        <position position="169"/>
    </location>
    <ligand>
        <name>substrate</name>
    </ligand>
</feature>
<feature type="chain" id="PRO_5005142230" description="Peroxidase" evidence="21">
    <location>
        <begin position="23"/>
        <end position="353"/>
    </location>
</feature>
<dbReference type="PROSITE" id="PS00435">
    <property type="entry name" value="PEROXIDASE_1"/>
    <property type="match status" value="1"/>
</dbReference>
<evidence type="ECO:0000256" key="15">
    <source>
        <dbReference type="ARBA" id="ARBA00023324"/>
    </source>
</evidence>
<feature type="binding site" evidence="18">
    <location>
        <position position="246"/>
    </location>
    <ligand>
        <name>Ca(2+)</name>
        <dbReference type="ChEBI" id="CHEBI:29108"/>
        <label>2</label>
    </ligand>
</feature>
<dbReference type="EMBL" id="AF019743">
    <property type="protein sequence ID" value="AAB81720.1"/>
    <property type="molecule type" value="mRNA"/>
</dbReference>
<dbReference type="PROSITE" id="PS00436">
    <property type="entry name" value="PEROXIDASE_2"/>
    <property type="match status" value="1"/>
</dbReference>
<keyword evidence="6 21" id="KW-0349">Heme</keyword>
<comment type="cofactor">
    <cofactor evidence="18 21">
        <name>heme b</name>
        <dbReference type="ChEBI" id="CHEBI:60344"/>
    </cofactor>
    <text evidence="18 21">Binds 1 heme b (iron(II)-protoporphyrin IX) group per subunit.</text>
</comment>
<accession>O22510</accession>
<dbReference type="PANTHER" id="PTHR31517">
    <property type="match status" value="1"/>
</dbReference>
<feature type="binding site" evidence="18">
    <location>
        <position position="80"/>
    </location>
    <ligand>
        <name>Ca(2+)</name>
        <dbReference type="ChEBI" id="CHEBI:29108"/>
        <label>1</label>
    </ligand>
</feature>
<evidence type="ECO:0000256" key="20">
    <source>
        <dbReference type="PIRSR" id="PIRSR600823-5"/>
    </source>
</evidence>
<keyword evidence="7 18" id="KW-0479">Metal-binding</keyword>
<dbReference type="InterPro" id="IPR019793">
    <property type="entry name" value="Peroxidases_heam-ligand_BS"/>
</dbReference>
<keyword evidence="11 18" id="KW-0408">Iron</keyword>
<feature type="disulfide bond" evidence="20">
    <location>
        <begin position="76"/>
        <end position="81"/>
    </location>
</feature>
<feature type="binding site" evidence="18">
    <location>
        <position position="75"/>
    </location>
    <ligand>
        <name>Ca(2+)</name>
        <dbReference type="ChEBI" id="CHEBI:29108"/>
        <label>1</label>
    </ligand>
</feature>
<dbReference type="InterPro" id="IPR033905">
    <property type="entry name" value="Secretory_peroxidase"/>
</dbReference>
<evidence type="ECO:0000313" key="23">
    <source>
        <dbReference type="EMBL" id="AAB81720.1"/>
    </source>
</evidence>
<feature type="domain" description="Plant heme peroxidase family profile" evidence="22">
    <location>
        <begin position="33"/>
        <end position="326"/>
    </location>
</feature>
<comment type="similarity">
    <text evidence="21">Belongs to the peroxidase family. Classical plant (class III) peroxidase subfamily.</text>
</comment>
<evidence type="ECO:0000256" key="10">
    <source>
        <dbReference type="ARBA" id="ARBA00023002"/>
    </source>
</evidence>
<feature type="disulfide bond" evidence="20">
    <location>
        <begin position="127"/>
        <end position="322"/>
    </location>
</feature>
<evidence type="ECO:0000256" key="2">
    <source>
        <dbReference type="ARBA" id="ARBA00004613"/>
    </source>
</evidence>
<dbReference type="Gene3D" id="1.10.420.10">
    <property type="entry name" value="Peroxidase, domain 2"/>
    <property type="match status" value="1"/>
</dbReference>
<feature type="active site" description="Proton acceptor" evidence="16">
    <location>
        <position position="74"/>
    </location>
</feature>
<evidence type="ECO:0000256" key="5">
    <source>
        <dbReference type="ARBA" id="ARBA00022559"/>
    </source>
</evidence>
<dbReference type="PRINTS" id="PR00458">
    <property type="entry name" value="PEROXIDASE"/>
</dbReference>
<dbReference type="Gene3D" id="1.10.520.10">
    <property type="match status" value="1"/>
</dbReference>
<feature type="binding site" evidence="18">
    <location>
        <position position="249"/>
    </location>
    <ligand>
        <name>Ca(2+)</name>
        <dbReference type="ChEBI" id="CHEBI:29108"/>
        <label>2</label>
    </ligand>
</feature>
<dbReference type="PIR" id="T02067">
    <property type="entry name" value="T02067"/>
</dbReference>
<gene>
    <name evidence="23" type="primary">OsCPX1</name>
</gene>
<dbReference type="SUPFAM" id="SSF48113">
    <property type="entry name" value="Heme-dependent peroxidases"/>
    <property type="match status" value="1"/>
</dbReference>
<keyword evidence="10 21" id="KW-0560">Oxidoreductase</keyword>
<dbReference type="PROSITE" id="PS50873">
    <property type="entry name" value="PEROXIDASE_4"/>
    <property type="match status" value="1"/>
</dbReference>
<feature type="disulfide bond" evidence="20">
    <location>
        <begin position="206"/>
        <end position="232"/>
    </location>
</feature>
<evidence type="ECO:0000256" key="9">
    <source>
        <dbReference type="ARBA" id="ARBA00022837"/>
    </source>
</evidence>
<feature type="site" description="Transition state stabilizer" evidence="19">
    <location>
        <position position="70"/>
    </location>
</feature>
<evidence type="ECO:0000256" key="13">
    <source>
        <dbReference type="ARBA" id="ARBA00023180"/>
    </source>
</evidence>
<comment type="cofactor">
    <cofactor evidence="18 21">
        <name>Ca(2+)</name>
        <dbReference type="ChEBI" id="CHEBI:29108"/>
    </cofactor>
    <text evidence="18 21">Binds 2 calcium ions per subunit.</text>
</comment>
<dbReference type="GO" id="GO:0046872">
    <property type="term" value="F:metal ion binding"/>
    <property type="evidence" value="ECO:0007669"/>
    <property type="project" value="UniProtKB-UniRule"/>
</dbReference>
<feature type="disulfide bond" evidence="20">
    <location>
        <begin position="43"/>
        <end position="121"/>
    </location>
</feature>
<feature type="binding site" description="axial binding residue" evidence="18">
    <location>
        <position position="199"/>
    </location>
    <ligand>
        <name>heme b</name>
        <dbReference type="ChEBI" id="CHEBI:60344"/>
    </ligand>
    <ligandPart>
        <name>Fe</name>
        <dbReference type="ChEBI" id="CHEBI:18248"/>
    </ligandPart>
</feature>
<comment type="catalytic activity">
    <reaction evidence="1 21">
        <text>2 a phenolic donor + H2O2 = 2 a phenolic radical donor + 2 H2O</text>
        <dbReference type="Rhea" id="RHEA:56136"/>
        <dbReference type="ChEBI" id="CHEBI:15377"/>
        <dbReference type="ChEBI" id="CHEBI:16240"/>
        <dbReference type="ChEBI" id="CHEBI:139520"/>
        <dbReference type="ChEBI" id="CHEBI:139521"/>
        <dbReference type="EC" id="1.11.1.7"/>
    </reaction>
</comment>
<evidence type="ECO:0000256" key="18">
    <source>
        <dbReference type="PIRSR" id="PIRSR600823-3"/>
    </source>
</evidence>
<name>O22510_ORYSA</name>
<dbReference type="Pfam" id="PF00141">
    <property type="entry name" value="peroxidase"/>
    <property type="match status" value="1"/>
</dbReference>
<feature type="binding site" evidence="18">
    <location>
        <position position="93"/>
    </location>
    <ligand>
        <name>Ca(2+)</name>
        <dbReference type="ChEBI" id="CHEBI:29108"/>
        <label>1</label>
    </ligand>
</feature>
<evidence type="ECO:0000256" key="4">
    <source>
        <dbReference type="ARBA" id="ARBA00012313"/>
    </source>
</evidence>
<keyword evidence="13" id="KW-0325">Glycoprotein</keyword>
<keyword evidence="12 20" id="KW-1015">Disulfide bond</keyword>
<organism evidence="23">
    <name type="scientific">Oryza sativa</name>
    <name type="common">Rice</name>
    <dbReference type="NCBI Taxonomy" id="4530"/>
    <lineage>
        <taxon>Eukaryota</taxon>
        <taxon>Viridiplantae</taxon>
        <taxon>Streptophyta</taxon>
        <taxon>Embryophyta</taxon>
        <taxon>Tracheophyta</taxon>
        <taxon>Spermatophyta</taxon>
        <taxon>Magnoliopsida</taxon>
        <taxon>Liliopsida</taxon>
        <taxon>Poales</taxon>
        <taxon>Poaceae</taxon>
        <taxon>BOP clade</taxon>
        <taxon>Oryzoideae</taxon>
        <taxon>Oryzeae</taxon>
        <taxon>Oryzinae</taxon>
        <taxon>Oryza</taxon>
    </lineage>
</organism>
<sequence>MASKLGMVVLLISGFFAARCAAVVTTGEPVVAGLSWGFYDTSCPSVEGIVRWHVTEALRRDIGIAAGLVRIFFHDCFPQGCDASVLLTGSQSELGEIPNQTLRPSALKLIEDIRAAVQSACGAKVSCADITTLATRDAIVASGGPYLDVPLGRRDGLAPASSDKVGLLPAPFFDVPTLIQAFKDRNLDKTDLVALSGAHTIGLGHCGSFNDRFDGSKPIMDPVLVKKLQAKCAKDVPVNSVTQELDVRTPNAFDNKYYFDLIAKQGIFKSDQGLIEDAQTNRTAVRFALNQAAFFDQFARSMVKMSQMDVLTGNAGEIRNNCAAPNRRSSELLQRCRRRPRLRRGRLINLWSN</sequence>
<dbReference type="InterPro" id="IPR019794">
    <property type="entry name" value="Peroxidases_AS"/>
</dbReference>
<dbReference type="AlphaFoldDB" id="O22510"/>
<keyword evidence="8 21" id="KW-0732">Signal</keyword>
<dbReference type="FunFam" id="1.10.520.10:FF:000009">
    <property type="entry name" value="Peroxidase"/>
    <property type="match status" value="1"/>
</dbReference>
<dbReference type="GO" id="GO:0020037">
    <property type="term" value="F:heme binding"/>
    <property type="evidence" value="ECO:0007669"/>
    <property type="project" value="UniProtKB-UniRule"/>
</dbReference>
<evidence type="ECO:0000256" key="21">
    <source>
        <dbReference type="RuleBase" id="RU362060"/>
    </source>
</evidence>
<dbReference type="PRINTS" id="PR00461">
    <property type="entry name" value="PLPEROXIDASE"/>
</dbReference>
<evidence type="ECO:0000256" key="12">
    <source>
        <dbReference type="ARBA" id="ARBA00023157"/>
    </source>
</evidence>
<dbReference type="CDD" id="cd00693">
    <property type="entry name" value="secretory_peroxidase"/>
    <property type="match status" value="1"/>
</dbReference>
<comment type="subcellular location">
    <subcellularLocation>
        <location evidence="2 21">Secreted</location>
    </subcellularLocation>
</comment>
<feature type="binding site" evidence="18">
    <location>
        <position position="254"/>
    </location>
    <ligand>
        <name>Ca(2+)</name>
        <dbReference type="ChEBI" id="CHEBI:29108"/>
        <label>2</label>
    </ligand>
</feature>
<protein>
    <recommendedName>
        <fullName evidence="4 21">Peroxidase</fullName>
        <ecNumber evidence="4 21">1.11.1.7</ecNumber>
    </recommendedName>
</protein>
<comment type="function">
    <text evidence="21">Removal of H(2)O(2), oxidation of toxic reductants, biosynthesis and degradation of lignin, suberization, auxin catabolism, response to environmental stresses such as wounding, pathogen attack and oxidative stress.</text>
</comment>
<evidence type="ECO:0000256" key="16">
    <source>
        <dbReference type="PIRSR" id="PIRSR600823-1"/>
    </source>
</evidence>
<proteinExistence type="evidence at transcript level"/>
<dbReference type="GO" id="GO:0006979">
    <property type="term" value="P:response to oxidative stress"/>
    <property type="evidence" value="ECO:0007669"/>
    <property type="project" value="UniProtKB-UniRule"/>
</dbReference>
<dbReference type="InterPro" id="IPR002016">
    <property type="entry name" value="Haem_peroxidase"/>
</dbReference>
<feature type="binding site" evidence="18">
    <location>
        <position position="200"/>
    </location>
    <ligand>
        <name>Ca(2+)</name>
        <dbReference type="ChEBI" id="CHEBI:29108"/>
        <label>2</label>
    </ligand>
</feature>
<evidence type="ECO:0000256" key="3">
    <source>
        <dbReference type="ARBA" id="ARBA00006873"/>
    </source>
</evidence>
<evidence type="ECO:0000256" key="7">
    <source>
        <dbReference type="ARBA" id="ARBA00022723"/>
    </source>
</evidence>
<dbReference type="FunFam" id="1.10.420.10:FF:000006">
    <property type="entry name" value="Peroxidase"/>
    <property type="match status" value="1"/>
</dbReference>
<comment type="similarity">
    <text evidence="3">Belongs to the peroxidase family. Ascorbate peroxidase subfamily.</text>
</comment>
<dbReference type="InterPro" id="IPR010255">
    <property type="entry name" value="Haem_peroxidase_sf"/>
</dbReference>
<keyword evidence="21" id="KW-0964">Secreted</keyword>
<keyword evidence="9 18" id="KW-0106">Calcium</keyword>
<evidence type="ECO:0000259" key="22">
    <source>
        <dbReference type="PROSITE" id="PS50873"/>
    </source>
</evidence>